<comment type="caution">
    <text evidence="8">The sequence shown here is derived from an EMBL/GenBank/DDBJ whole genome shotgun (WGS) entry which is preliminary data.</text>
</comment>
<feature type="domain" description="PHD-type" evidence="6">
    <location>
        <begin position="435"/>
        <end position="485"/>
    </location>
</feature>
<dbReference type="AlphaFoldDB" id="A0AAW1NKA9"/>
<dbReference type="GO" id="GO:0003682">
    <property type="term" value="F:chromatin binding"/>
    <property type="evidence" value="ECO:0007669"/>
    <property type="project" value="InterPro"/>
</dbReference>
<evidence type="ECO:0000256" key="3">
    <source>
        <dbReference type="ARBA" id="ARBA00022833"/>
    </source>
</evidence>
<dbReference type="InterPro" id="IPR001841">
    <property type="entry name" value="Znf_RING"/>
</dbReference>
<evidence type="ECO:0000256" key="4">
    <source>
        <dbReference type="PROSITE-ProRule" id="PRU00175"/>
    </source>
</evidence>
<evidence type="ECO:0000313" key="9">
    <source>
        <dbReference type="Proteomes" id="UP001465755"/>
    </source>
</evidence>
<keyword evidence="2 4" id="KW-0863">Zinc-finger</keyword>
<organism evidence="8 9">
    <name type="scientific">Symbiochloris irregularis</name>
    <dbReference type="NCBI Taxonomy" id="706552"/>
    <lineage>
        <taxon>Eukaryota</taxon>
        <taxon>Viridiplantae</taxon>
        <taxon>Chlorophyta</taxon>
        <taxon>core chlorophytes</taxon>
        <taxon>Trebouxiophyceae</taxon>
        <taxon>Trebouxiales</taxon>
        <taxon>Trebouxiaceae</taxon>
        <taxon>Symbiochloris</taxon>
    </lineage>
</organism>
<dbReference type="InterPro" id="IPR001025">
    <property type="entry name" value="BAH_dom"/>
</dbReference>
<dbReference type="InterPro" id="IPR001965">
    <property type="entry name" value="Znf_PHD"/>
</dbReference>
<gene>
    <name evidence="8" type="ORF">WJX73_003854</name>
</gene>
<dbReference type="SUPFAM" id="SSF57903">
    <property type="entry name" value="FYVE/PHD zinc finger"/>
    <property type="match status" value="1"/>
</dbReference>
<dbReference type="GO" id="GO:0008270">
    <property type="term" value="F:zinc ion binding"/>
    <property type="evidence" value="ECO:0007669"/>
    <property type="project" value="UniProtKB-KW"/>
</dbReference>
<evidence type="ECO:0000256" key="2">
    <source>
        <dbReference type="ARBA" id="ARBA00022771"/>
    </source>
</evidence>
<dbReference type="InterPro" id="IPR019787">
    <property type="entry name" value="Znf_PHD-finger"/>
</dbReference>
<dbReference type="PANTHER" id="PTHR47162">
    <property type="entry name" value="OS02G0192300 PROTEIN"/>
    <property type="match status" value="1"/>
</dbReference>
<dbReference type="Gene3D" id="2.30.30.490">
    <property type="match status" value="1"/>
</dbReference>
<feature type="compositionally biased region" description="Basic and acidic residues" evidence="5">
    <location>
        <begin position="201"/>
        <end position="215"/>
    </location>
</feature>
<dbReference type="PROSITE" id="PS50089">
    <property type="entry name" value="ZF_RING_2"/>
    <property type="match status" value="1"/>
</dbReference>
<evidence type="ECO:0000259" key="7">
    <source>
        <dbReference type="PROSITE" id="PS50089"/>
    </source>
</evidence>
<dbReference type="InterPro" id="IPR019786">
    <property type="entry name" value="Zinc_finger_PHD-type_CS"/>
</dbReference>
<evidence type="ECO:0000256" key="1">
    <source>
        <dbReference type="ARBA" id="ARBA00022723"/>
    </source>
</evidence>
<dbReference type="InterPro" id="IPR013083">
    <property type="entry name" value="Znf_RING/FYVE/PHD"/>
</dbReference>
<dbReference type="Gene3D" id="3.30.40.10">
    <property type="entry name" value="Zinc/RING finger domain, C3HC4 (zinc finger)"/>
    <property type="match status" value="1"/>
</dbReference>
<dbReference type="InterPro" id="IPR011011">
    <property type="entry name" value="Znf_FYVE_PHD"/>
</dbReference>
<protein>
    <recommendedName>
        <fullName evidence="10">PHD-type domain-containing protein</fullName>
    </recommendedName>
</protein>
<dbReference type="InterPro" id="IPR043151">
    <property type="entry name" value="BAH_sf"/>
</dbReference>
<dbReference type="SMART" id="SM00249">
    <property type="entry name" value="PHD"/>
    <property type="match status" value="1"/>
</dbReference>
<feature type="region of interest" description="Disordered" evidence="5">
    <location>
        <begin position="187"/>
        <end position="240"/>
    </location>
</feature>
<dbReference type="PANTHER" id="PTHR47162:SF10">
    <property type="entry name" value="METHYL-CPG-BINDING DOMAIN-CONTAINING PROTEIN 9 ISOFORM X1"/>
    <property type="match status" value="1"/>
</dbReference>
<dbReference type="Pfam" id="PF00628">
    <property type="entry name" value="PHD"/>
    <property type="match status" value="1"/>
</dbReference>
<proteinExistence type="predicted"/>
<keyword evidence="3" id="KW-0862">Zinc</keyword>
<dbReference type="SMART" id="SM00439">
    <property type="entry name" value="BAH"/>
    <property type="match status" value="1"/>
</dbReference>
<sequence>MKASKPVFIAGSQLPGSGRCTLQATEVLDYDTLKNGGDIDEDEEEEFETRRVSRGTGVWLTDGDDSKPPQLAVVEQVFLDCDSQDVMLKVVQLQRVCLLPPDERTSLSVKFDDHEVLWGREDEVLPEHVLHPCRVWFQDQGDKMPTMLAGKPPKEYERIRPGFSCKFHYNRDTSKLSRLRDAFTSDSRMGAEVQAAGIKRRAPEEPPAKHPEKRAVPPSGAGTQPSLSGQTRPQSQKRFTNWDSIVSNIQVLKTAAASGTIDASARDSWQVVRVASAICNCPLDVRSRLAELQLYEVLGAWLVRSMPAQGQPASEQEHVVSTLMAALHRLPPTPSTAAWATRSGTAAVVDTLAEGKLKDTARSLQAFWWMPGSKQVSGFYDVRAGTVFTAAAAGEGRSLQAFISQLKGKRIPASPASVIMVTADEQHRTLSDWLSESCDVCKLPTDESRMILCDECSHLFHLYCLNPALTEVPQGDWYCSRCTANREADLDGDEDRESTGAGNQ</sequence>
<evidence type="ECO:0000259" key="6">
    <source>
        <dbReference type="PROSITE" id="PS50016"/>
    </source>
</evidence>
<accession>A0AAW1NKA9</accession>
<feature type="domain" description="RING-type" evidence="7">
    <location>
        <begin position="438"/>
        <end position="483"/>
    </location>
</feature>
<dbReference type="Proteomes" id="UP001465755">
    <property type="component" value="Unassembled WGS sequence"/>
</dbReference>
<feature type="compositionally biased region" description="Polar residues" evidence="5">
    <location>
        <begin position="221"/>
        <end position="240"/>
    </location>
</feature>
<evidence type="ECO:0008006" key="10">
    <source>
        <dbReference type="Google" id="ProtNLM"/>
    </source>
</evidence>
<name>A0AAW1NKA9_9CHLO</name>
<dbReference type="PROSITE" id="PS01359">
    <property type="entry name" value="ZF_PHD_1"/>
    <property type="match status" value="1"/>
</dbReference>
<reference evidence="8 9" key="1">
    <citation type="journal article" date="2024" name="Nat. Commun.">
        <title>Phylogenomics reveals the evolutionary origins of lichenization in chlorophyte algae.</title>
        <authorList>
            <person name="Puginier C."/>
            <person name="Libourel C."/>
            <person name="Otte J."/>
            <person name="Skaloud P."/>
            <person name="Haon M."/>
            <person name="Grisel S."/>
            <person name="Petersen M."/>
            <person name="Berrin J.G."/>
            <person name="Delaux P.M."/>
            <person name="Dal Grande F."/>
            <person name="Keller J."/>
        </authorList>
    </citation>
    <scope>NUCLEOTIDE SEQUENCE [LARGE SCALE GENOMIC DNA]</scope>
    <source>
        <strain evidence="8 9">SAG 2036</strain>
    </source>
</reference>
<evidence type="ECO:0000256" key="5">
    <source>
        <dbReference type="SAM" id="MobiDB-lite"/>
    </source>
</evidence>
<keyword evidence="1" id="KW-0479">Metal-binding</keyword>
<keyword evidence="9" id="KW-1185">Reference proteome</keyword>
<dbReference type="EMBL" id="JALJOQ010000208">
    <property type="protein sequence ID" value="KAK9789399.1"/>
    <property type="molecule type" value="Genomic_DNA"/>
</dbReference>
<dbReference type="PROSITE" id="PS50016">
    <property type="entry name" value="ZF_PHD_2"/>
    <property type="match status" value="1"/>
</dbReference>
<evidence type="ECO:0000313" key="8">
    <source>
        <dbReference type="EMBL" id="KAK9789399.1"/>
    </source>
</evidence>